<evidence type="ECO:0000256" key="2">
    <source>
        <dbReference type="ARBA" id="ARBA00022857"/>
    </source>
</evidence>
<dbReference type="HOGENOM" id="CLU_010194_44_6_1"/>
<dbReference type="PRINTS" id="PR00081">
    <property type="entry name" value="GDHRDH"/>
</dbReference>
<dbReference type="PANTHER" id="PTHR24320">
    <property type="entry name" value="RETINOL DEHYDROGENASE"/>
    <property type="match status" value="1"/>
</dbReference>
<dbReference type="STRING" id="913774.A0A0C3CMD0"/>
<dbReference type="Gene3D" id="3.40.50.720">
    <property type="entry name" value="NAD(P)-binding Rossmann-like Domain"/>
    <property type="match status" value="1"/>
</dbReference>
<dbReference type="GO" id="GO:0016491">
    <property type="term" value="F:oxidoreductase activity"/>
    <property type="evidence" value="ECO:0007669"/>
    <property type="project" value="UniProtKB-KW"/>
</dbReference>
<dbReference type="EMBL" id="KN832877">
    <property type="protein sequence ID" value="KIN00119.1"/>
    <property type="molecule type" value="Genomic_DNA"/>
</dbReference>
<keyword evidence="2" id="KW-0521">NADP</keyword>
<keyword evidence="5" id="KW-1185">Reference proteome</keyword>
<dbReference type="AlphaFoldDB" id="A0A0C3CMD0"/>
<proteinExistence type="inferred from homology"/>
<evidence type="ECO:0000313" key="4">
    <source>
        <dbReference type="EMBL" id="KIN00119.1"/>
    </source>
</evidence>
<protein>
    <recommendedName>
        <fullName evidence="6">Ketoreductase (KR) domain-containing protein</fullName>
    </recommendedName>
</protein>
<dbReference type="InterPro" id="IPR036291">
    <property type="entry name" value="NAD(P)-bd_dom_sf"/>
</dbReference>
<evidence type="ECO:0000256" key="1">
    <source>
        <dbReference type="ARBA" id="ARBA00006484"/>
    </source>
</evidence>
<dbReference type="Proteomes" id="UP000054321">
    <property type="component" value="Unassembled WGS sequence"/>
</dbReference>
<dbReference type="InterPro" id="IPR002347">
    <property type="entry name" value="SDR_fam"/>
</dbReference>
<evidence type="ECO:0000256" key="3">
    <source>
        <dbReference type="ARBA" id="ARBA00023002"/>
    </source>
</evidence>
<evidence type="ECO:0008006" key="6">
    <source>
        <dbReference type="Google" id="ProtNLM"/>
    </source>
</evidence>
<accession>A0A0C3CMD0</accession>
<reference evidence="4 5" key="1">
    <citation type="submission" date="2014-04" db="EMBL/GenBank/DDBJ databases">
        <authorList>
            <consortium name="DOE Joint Genome Institute"/>
            <person name="Kuo A."/>
            <person name="Martino E."/>
            <person name="Perotto S."/>
            <person name="Kohler A."/>
            <person name="Nagy L.G."/>
            <person name="Floudas D."/>
            <person name="Copeland A."/>
            <person name="Barry K.W."/>
            <person name="Cichocki N."/>
            <person name="Veneault-Fourrey C."/>
            <person name="LaButti K."/>
            <person name="Lindquist E.A."/>
            <person name="Lipzen A."/>
            <person name="Lundell T."/>
            <person name="Morin E."/>
            <person name="Murat C."/>
            <person name="Sun H."/>
            <person name="Tunlid A."/>
            <person name="Henrissat B."/>
            <person name="Grigoriev I.V."/>
            <person name="Hibbett D.S."/>
            <person name="Martin F."/>
            <person name="Nordberg H.P."/>
            <person name="Cantor M.N."/>
            <person name="Hua S.X."/>
        </authorList>
    </citation>
    <scope>NUCLEOTIDE SEQUENCE [LARGE SCALE GENOMIC DNA]</scope>
    <source>
        <strain evidence="4 5">Zn</strain>
    </source>
</reference>
<comment type="similarity">
    <text evidence="1">Belongs to the short-chain dehydrogenases/reductases (SDR) family.</text>
</comment>
<gene>
    <name evidence="4" type="ORF">OIDMADRAFT_54724</name>
</gene>
<evidence type="ECO:0000313" key="5">
    <source>
        <dbReference type="Proteomes" id="UP000054321"/>
    </source>
</evidence>
<sequence length="326" mass="35996">MSLVATFIDQSWPPKPTFTETDLGDLSGKVTIITGGYSGIGLELTKLLYQKNCTVYIAGRRTEEASKVITTLKSSNPTSKGRLEFLLLDLADLSTIKTSVTEFLSKEKRLDILWNNAGVLGAAKGSKSKQGHDLFLATHCLGPFLLTQLLHPTLTSTATASSVGSVRVLWVSSIVTEFSAAKNVMDLDNLDYKKKDETQGNRYAISKTGNVFIGTEWAKKDFDAGIVHLIVNPGNLKSPLQRNMTSLQRMATNPLLREPINGAYTQIWAGISPTIQLKDSGRYVLPWGRFGQHPKNMAEYLNNIKEGPSKAAQFFEFCEKETRLFL</sequence>
<dbReference type="SUPFAM" id="SSF51735">
    <property type="entry name" value="NAD(P)-binding Rossmann-fold domains"/>
    <property type="match status" value="1"/>
</dbReference>
<dbReference type="Pfam" id="PF00106">
    <property type="entry name" value="adh_short"/>
    <property type="match status" value="1"/>
</dbReference>
<dbReference type="PANTHER" id="PTHR24320:SF236">
    <property type="entry name" value="SHORT-CHAIN DEHYDROGENASE-RELATED"/>
    <property type="match status" value="1"/>
</dbReference>
<name>A0A0C3CMD0_OIDMZ</name>
<dbReference type="InParanoid" id="A0A0C3CMD0"/>
<dbReference type="OrthoDB" id="191139at2759"/>
<reference evidence="5" key="2">
    <citation type="submission" date="2015-01" db="EMBL/GenBank/DDBJ databases">
        <title>Evolutionary Origins and Diversification of the Mycorrhizal Mutualists.</title>
        <authorList>
            <consortium name="DOE Joint Genome Institute"/>
            <consortium name="Mycorrhizal Genomics Consortium"/>
            <person name="Kohler A."/>
            <person name="Kuo A."/>
            <person name="Nagy L.G."/>
            <person name="Floudas D."/>
            <person name="Copeland A."/>
            <person name="Barry K.W."/>
            <person name="Cichocki N."/>
            <person name="Veneault-Fourrey C."/>
            <person name="LaButti K."/>
            <person name="Lindquist E.A."/>
            <person name="Lipzen A."/>
            <person name="Lundell T."/>
            <person name="Morin E."/>
            <person name="Murat C."/>
            <person name="Riley R."/>
            <person name="Ohm R."/>
            <person name="Sun H."/>
            <person name="Tunlid A."/>
            <person name="Henrissat B."/>
            <person name="Grigoriev I.V."/>
            <person name="Hibbett D.S."/>
            <person name="Martin F."/>
        </authorList>
    </citation>
    <scope>NUCLEOTIDE SEQUENCE [LARGE SCALE GENOMIC DNA]</scope>
    <source>
        <strain evidence="5">Zn</strain>
    </source>
</reference>
<organism evidence="4 5">
    <name type="scientific">Oidiodendron maius (strain Zn)</name>
    <dbReference type="NCBI Taxonomy" id="913774"/>
    <lineage>
        <taxon>Eukaryota</taxon>
        <taxon>Fungi</taxon>
        <taxon>Dikarya</taxon>
        <taxon>Ascomycota</taxon>
        <taxon>Pezizomycotina</taxon>
        <taxon>Leotiomycetes</taxon>
        <taxon>Leotiomycetes incertae sedis</taxon>
        <taxon>Myxotrichaceae</taxon>
        <taxon>Oidiodendron</taxon>
    </lineage>
</organism>
<keyword evidence="3" id="KW-0560">Oxidoreductase</keyword>